<evidence type="ECO:0000256" key="4">
    <source>
        <dbReference type="ARBA" id="ARBA00022496"/>
    </source>
</evidence>
<keyword evidence="3" id="KW-1134">Transmembrane beta strand</keyword>
<feature type="domain" description="Secretin/TonB short N-terminal" evidence="11">
    <location>
        <begin position="54"/>
        <end position="105"/>
    </location>
</feature>
<evidence type="ECO:0000256" key="3">
    <source>
        <dbReference type="ARBA" id="ARBA00022452"/>
    </source>
</evidence>
<dbReference type="EMBL" id="VDES01000002">
    <property type="protein sequence ID" value="MBA1375121.1"/>
    <property type="molecule type" value="Genomic_DNA"/>
</dbReference>
<dbReference type="RefSeq" id="WP_181267708.1">
    <property type="nucleotide sequence ID" value="NZ_BAAAGB010000001.1"/>
</dbReference>
<dbReference type="PANTHER" id="PTHR32552">
    <property type="entry name" value="FERRICHROME IRON RECEPTOR-RELATED"/>
    <property type="match status" value="1"/>
</dbReference>
<dbReference type="Gene3D" id="2.40.170.20">
    <property type="entry name" value="TonB-dependent receptor, beta-barrel domain"/>
    <property type="match status" value="1"/>
</dbReference>
<evidence type="ECO:0000256" key="1">
    <source>
        <dbReference type="ARBA" id="ARBA00004571"/>
    </source>
</evidence>
<evidence type="ECO:0000313" key="12">
    <source>
        <dbReference type="EMBL" id="MBA1375121.1"/>
    </source>
</evidence>
<dbReference type="SMART" id="SM00965">
    <property type="entry name" value="STN"/>
    <property type="match status" value="1"/>
</dbReference>
<accession>A0A7V8RET0</accession>
<dbReference type="PANTHER" id="PTHR32552:SF81">
    <property type="entry name" value="TONB-DEPENDENT OUTER MEMBRANE RECEPTOR"/>
    <property type="match status" value="1"/>
</dbReference>
<keyword evidence="13" id="KW-1185">Reference proteome</keyword>
<organism evidence="12 13">
    <name type="scientific">Sphingomonas ursincola</name>
    <dbReference type="NCBI Taxonomy" id="56361"/>
    <lineage>
        <taxon>Bacteria</taxon>
        <taxon>Pseudomonadati</taxon>
        <taxon>Pseudomonadota</taxon>
        <taxon>Alphaproteobacteria</taxon>
        <taxon>Sphingomonadales</taxon>
        <taxon>Sphingomonadaceae</taxon>
        <taxon>Sphingomonas</taxon>
    </lineage>
</organism>
<sequence length="807" mass="86562">MHSRDGPLKARYLLPALCVLAAPVEAHAEARAQIDIAAGRLDSAIVALGRQAGISIGLTDRQLGAQRVRRLRGVMSAEEALRRLLDDSNARAVRLSARDWRIVRAAPSARASGTPLRLAVAAPADLSPPVAEIVVTGVRAAAEISAAREQGLIALDGQFAIDAHNRGSDALAERVPGLGSTQLGPGRNRLFLRAIADTSFNGPTQAVVGQYLGTARLNYNAPDPDLRLIDLNLIEIRQGPQGTLYGAGTLGGVIRLLPNMPDARNWEAAQSGSVAATWHGEPSFDASAMLNVPVIEGKLGLRAVVYAGRDGGYIDDRLRQKNDINRVHTTGGRIIARLEPGDGWTIDLVGAAQDIDGRDSQYADRLGDRLDRASPFAQPFRNRFRLGQASIGKAWDTFELLTTTTITGLDLDETFDASEPGQAPSLFRQRGETRLIANETRLSGMTDGGLTWLVGGQLLGNRYRIRRARGELARVSTISGIENRVEEATGFADLALPLTGRLVLMAGGRLTHARLSGEALEQPLTLEAFRVARSRSQTAFLPSAGLRYRFSDALSGHVRYQEGFRPGGISVRDDMIRRFLPDNVSAIEAGLALNSGNFSADATFAHTRWRNIQADLIDSDGLPTTENIGNGRIITLDANMAWQPLPGFTIEASGVWADSRLTQPSARIFLVTAQRGSAVGTAVPEGAVIVDSDDLPNVARLSGRLGASWKTETRAGETLTLGGSLRYVGSSRLGIGPVLGVRQGDVLDTSLSAELAWQGRSFWIRASNLLDSRSNRFAMGSPFTLAQGDQITPLRPRTIAIGADFSF</sequence>
<evidence type="ECO:0000256" key="7">
    <source>
        <dbReference type="ARBA" id="ARBA00023065"/>
    </source>
</evidence>
<comment type="subcellular location">
    <subcellularLocation>
        <location evidence="1">Cell outer membrane</location>
        <topology evidence="1">Multi-pass membrane protein</topology>
    </subcellularLocation>
</comment>
<dbReference type="Proteomes" id="UP000589292">
    <property type="component" value="Unassembled WGS sequence"/>
</dbReference>
<evidence type="ECO:0000256" key="2">
    <source>
        <dbReference type="ARBA" id="ARBA00022448"/>
    </source>
</evidence>
<dbReference type="GO" id="GO:0006826">
    <property type="term" value="P:iron ion transport"/>
    <property type="evidence" value="ECO:0007669"/>
    <property type="project" value="UniProtKB-KW"/>
</dbReference>
<reference evidence="12 13" key="1">
    <citation type="journal article" date="1994" name="Int. J. Syst. Bacteriol.">
        <title>Phylogenetic positions of novel aerobic, bacteriochlorophyll a-containing bacteria and description of Roseococcus thiosulfatophilus gen. nov., sp. nov., Erythromicrobium ramosum gen. nov., sp. nov., and Erythrobacter litoralis sp. nov.</title>
        <authorList>
            <person name="Yurkov V."/>
            <person name="Stackebrandt E."/>
            <person name="Holmes A."/>
            <person name="Fuerst J.A."/>
            <person name="Hugenholtz P."/>
            <person name="Golecki J."/>
            <person name="Gad'on N."/>
            <person name="Gorlenko V.M."/>
            <person name="Kompantseva E.I."/>
            <person name="Drews G."/>
        </authorList>
    </citation>
    <scope>NUCLEOTIDE SEQUENCE [LARGE SCALE GENOMIC DNA]</scope>
    <source>
        <strain evidence="12 13">KR-99</strain>
    </source>
</reference>
<evidence type="ECO:0000259" key="11">
    <source>
        <dbReference type="SMART" id="SM00965"/>
    </source>
</evidence>
<evidence type="ECO:0000313" key="13">
    <source>
        <dbReference type="Proteomes" id="UP000589292"/>
    </source>
</evidence>
<proteinExistence type="predicted"/>
<dbReference type="Pfam" id="PF00593">
    <property type="entry name" value="TonB_dep_Rec_b-barrel"/>
    <property type="match status" value="1"/>
</dbReference>
<keyword evidence="9" id="KW-0472">Membrane</keyword>
<keyword evidence="5" id="KW-0812">Transmembrane</keyword>
<evidence type="ECO:0000256" key="8">
    <source>
        <dbReference type="ARBA" id="ARBA00023077"/>
    </source>
</evidence>
<keyword evidence="8" id="KW-0798">TonB box</keyword>
<keyword evidence="6" id="KW-0408">Iron</keyword>
<keyword evidence="7" id="KW-0406">Ion transport</keyword>
<keyword evidence="2" id="KW-0813">Transport</keyword>
<name>A0A7V8RET0_9SPHN</name>
<dbReference type="GO" id="GO:0009279">
    <property type="term" value="C:cell outer membrane"/>
    <property type="evidence" value="ECO:0007669"/>
    <property type="project" value="UniProtKB-SubCell"/>
</dbReference>
<keyword evidence="12" id="KW-0675">Receptor</keyword>
<evidence type="ECO:0000256" key="9">
    <source>
        <dbReference type="ARBA" id="ARBA00023136"/>
    </source>
</evidence>
<keyword evidence="10" id="KW-0998">Cell outer membrane</keyword>
<dbReference type="AlphaFoldDB" id="A0A7V8RET0"/>
<evidence type="ECO:0000256" key="10">
    <source>
        <dbReference type="ARBA" id="ARBA00023237"/>
    </source>
</evidence>
<keyword evidence="4" id="KW-0410">Iron transport</keyword>
<comment type="caution">
    <text evidence="12">The sequence shown here is derived from an EMBL/GenBank/DDBJ whole genome shotgun (WGS) entry which is preliminary data.</text>
</comment>
<evidence type="ECO:0000256" key="5">
    <source>
        <dbReference type="ARBA" id="ARBA00022692"/>
    </source>
</evidence>
<dbReference type="InterPro" id="IPR000531">
    <property type="entry name" value="Beta-barrel_TonB"/>
</dbReference>
<dbReference type="InterPro" id="IPR039426">
    <property type="entry name" value="TonB-dep_rcpt-like"/>
</dbReference>
<dbReference type="Gene3D" id="3.55.50.30">
    <property type="match status" value="1"/>
</dbReference>
<dbReference type="InterPro" id="IPR036942">
    <property type="entry name" value="Beta-barrel_TonB_sf"/>
</dbReference>
<protein>
    <submittedName>
        <fullName evidence="12">TonB-dependent receptor</fullName>
    </submittedName>
</protein>
<gene>
    <name evidence="12" type="ORF">FG486_12295</name>
</gene>
<evidence type="ECO:0000256" key="6">
    <source>
        <dbReference type="ARBA" id="ARBA00023004"/>
    </source>
</evidence>
<dbReference type="InterPro" id="IPR011662">
    <property type="entry name" value="Secretin/TonB_short_N"/>
</dbReference>
<dbReference type="SUPFAM" id="SSF56935">
    <property type="entry name" value="Porins"/>
    <property type="match status" value="1"/>
</dbReference>